<evidence type="ECO:0000313" key="4">
    <source>
        <dbReference type="Proteomes" id="UP000290289"/>
    </source>
</evidence>
<gene>
    <name evidence="3" type="ORF">DVH24_010794</name>
</gene>
<feature type="domain" description="RNase H type-1" evidence="2">
    <location>
        <begin position="34"/>
        <end position="118"/>
    </location>
</feature>
<dbReference type="InterPro" id="IPR044730">
    <property type="entry name" value="RNase_H-like_dom_plant"/>
</dbReference>
<dbReference type="EMBL" id="RDQH01000331">
    <property type="protein sequence ID" value="RXH98469.1"/>
    <property type="molecule type" value="Genomic_DNA"/>
</dbReference>
<keyword evidence="4" id="KW-1185">Reference proteome</keyword>
<dbReference type="SUPFAM" id="SSF53098">
    <property type="entry name" value="Ribonuclease H-like"/>
    <property type="match status" value="1"/>
</dbReference>
<dbReference type="InterPro" id="IPR012337">
    <property type="entry name" value="RNaseH-like_sf"/>
</dbReference>
<keyword evidence="1" id="KW-1133">Transmembrane helix</keyword>
<dbReference type="GO" id="GO:0004523">
    <property type="term" value="F:RNA-DNA hybrid ribonuclease activity"/>
    <property type="evidence" value="ECO:0007669"/>
    <property type="project" value="InterPro"/>
</dbReference>
<dbReference type="GO" id="GO:0003676">
    <property type="term" value="F:nucleic acid binding"/>
    <property type="evidence" value="ECO:0007669"/>
    <property type="project" value="InterPro"/>
</dbReference>
<keyword evidence="1" id="KW-0472">Membrane</keyword>
<dbReference type="Pfam" id="PF13456">
    <property type="entry name" value="RVT_3"/>
    <property type="match status" value="1"/>
</dbReference>
<name>A0A498JRA2_MALDO</name>
<dbReference type="Gene3D" id="3.30.420.10">
    <property type="entry name" value="Ribonuclease H-like superfamily/Ribonuclease H"/>
    <property type="match status" value="1"/>
</dbReference>
<accession>A0A498JRA2</accession>
<dbReference type="Proteomes" id="UP000290289">
    <property type="component" value="Chromosome 5"/>
</dbReference>
<dbReference type="PANTHER" id="PTHR47723">
    <property type="entry name" value="OS05G0353850 PROTEIN"/>
    <property type="match status" value="1"/>
</dbReference>
<evidence type="ECO:0000256" key="1">
    <source>
        <dbReference type="SAM" id="Phobius"/>
    </source>
</evidence>
<reference evidence="3" key="1">
    <citation type="submission" date="2018-10" db="EMBL/GenBank/DDBJ databases">
        <title>A high-quality apple genome assembly.</title>
        <authorList>
            <person name="Hu J."/>
        </authorList>
    </citation>
    <scope>NUCLEOTIDE SEQUENCE [LARGE SCALE GENOMIC DNA]</scope>
    <source>
        <tissue evidence="3">Young leaf</tissue>
    </source>
</reference>
<dbReference type="AlphaFoldDB" id="A0A498JRA2"/>
<organism evidence="3 4">
    <name type="scientific">Malus domestica</name>
    <name type="common">Apple</name>
    <name type="synonym">Pyrus malus</name>
    <dbReference type="NCBI Taxonomy" id="3750"/>
    <lineage>
        <taxon>Eukaryota</taxon>
        <taxon>Viridiplantae</taxon>
        <taxon>Streptophyta</taxon>
        <taxon>Embryophyta</taxon>
        <taxon>Tracheophyta</taxon>
        <taxon>Spermatophyta</taxon>
        <taxon>Magnoliopsida</taxon>
        <taxon>eudicotyledons</taxon>
        <taxon>Gunneridae</taxon>
        <taxon>Pentapetalae</taxon>
        <taxon>rosids</taxon>
        <taxon>fabids</taxon>
        <taxon>Rosales</taxon>
        <taxon>Rosaceae</taxon>
        <taxon>Amygdaloideae</taxon>
        <taxon>Maleae</taxon>
        <taxon>Malus</taxon>
    </lineage>
</organism>
<keyword evidence="1" id="KW-0812">Transmembrane</keyword>
<comment type="caution">
    <text evidence="3">The sequence shown here is derived from an EMBL/GenBank/DDBJ whole genome shotgun (WGS) entry which is preliminary data.</text>
</comment>
<dbReference type="InterPro" id="IPR036397">
    <property type="entry name" value="RNaseH_sf"/>
</dbReference>
<dbReference type="PANTHER" id="PTHR47723:SF23">
    <property type="entry name" value="REVERSE TRANSCRIPTASE-LIKE PROTEIN"/>
    <property type="match status" value="1"/>
</dbReference>
<dbReference type="InterPro" id="IPR002156">
    <property type="entry name" value="RNaseH_domain"/>
</dbReference>
<evidence type="ECO:0000259" key="2">
    <source>
        <dbReference type="Pfam" id="PF13456"/>
    </source>
</evidence>
<protein>
    <recommendedName>
        <fullName evidence="2">RNase H type-1 domain-containing protein</fullName>
    </recommendedName>
</protein>
<dbReference type="InterPro" id="IPR053151">
    <property type="entry name" value="RNase_H-like"/>
</dbReference>
<evidence type="ECO:0000313" key="3">
    <source>
        <dbReference type="EMBL" id="RXH98469.1"/>
    </source>
</evidence>
<dbReference type="CDD" id="cd06222">
    <property type="entry name" value="RNase_H_like"/>
    <property type="match status" value="1"/>
</dbReference>
<sequence length="150" mass="17056">MKIQETNILTRCRRHHNFVSIQGIEVADLIDKGGDGGFVIRNDQGNPLPTGVLNLRSNTINVSEALALREAITWARRKKFSCIIVEGASKLIIDVVQGKCEIPWNLRSILEDIKLWITFIFGMLVSLWKHLMLFCLMLLELVVLEVLPFN</sequence>
<feature type="transmembrane region" description="Helical" evidence="1">
    <location>
        <begin position="115"/>
        <end position="139"/>
    </location>
</feature>
<proteinExistence type="predicted"/>